<keyword evidence="1 10" id="KW-0963">Cytoplasm</keyword>
<dbReference type="GO" id="GO:0047480">
    <property type="term" value="F:UDP-N-acetylmuramoyl-tripeptide-D-alanyl-D-alanine ligase activity"/>
    <property type="evidence" value="ECO:0007669"/>
    <property type="project" value="UniProtKB-UniRule"/>
</dbReference>
<keyword evidence="3 10" id="KW-0132">Cell division</keyword>
<keyword evidence="17" id="KW-1185">Reference proteome</keyword>
<dbReference type="Pfam" id="PF02875">
    <property type="entry name" value="Mur_ligase_C"/>
    <property type="match status" value="1"/>
</dbReference>
<dbReference type="Pfam" id="PF01225">
    <property type="entry name" value="Mur_ligase"/>
    <property type="match status" value="1"/>
</dbReference>
<dbReference type="GO" id="GO:0009252">
    <property type="term" value="P:peptidoglycan biosynthetic process"/>
    <property type="evidence" value="ECO:0007669"/>
    <property type="project" value="UniProtKB-UniRule"/>
</dbReference>
<evidence type="ECO:0000256" key="6">
    <source>
        <dbReference type="ARBA" id="ARBA00022960"/>
    </source>
</evidence>
<keyword evidence="2 10" id="KW-0436">Ligase</keyword>
<dbReference type="SUPFAM" id="SSF53623">
    <property type="entry name" value="MurD-like peptide ligases, catalytic domain"/>
    <property type="match status" value="1"/>
</dbReference>
<comment type="similarity">
    <text evidence="10">Belongs to the MurCDEF family. MurF subfamily.</text>
</comment>
<comment type="function">
    <text evidence="10 11">Involved in cell wall formation. Catalyzes the final step in the synthesis of UDP-N-acetylmuramoyl-pentapeptide, the precursor of murein.</text>
</comment>
<dbReference type="PANTHER" id="PTHR43024">
    <property type="entry name" value="UDP-N-ACETYLMURAMOYL-TRIPEPTIDE--D-ALANYL-D-ALANINE LIGASE"/>
    <property type="match status" value="1"/>
</dbReference>
<dbReference type="Gene3D" id="3.40.1390.10">
    <property type="entry name" value="MurE/MurF, N-terminal domain"/>
    <property type="match status" value="1"/>
</dbReference>
<feature type="domain" description="Mur ligase central" evidence="15">
    <location>
        <begin position="114"/>
        <end position="318"/>
    </location>
</feature>
<dbReference type="EC" id="6.3.2.10" evidence="10 11"/>
<dbReference type="InterPro" id="IPR051046">
    <property type="entry name" value="MurCDEF_CellWall_CoF430Synth"/>
</dbReference>
<dbReference type="GO" id="GO:0008360">
    <property type="term" value="P:regulation of cell shape"/>
    <property type="evidence" value="ECO:0007669"/>
    <property type="project" value="UniProtKB-KW"/>
</dbReference>
<dbReference type="InterPro" id="IPR036615">
    <property type="entry name" value="Mur_ligase_C_dom_sf"/>
</dbReference>
<dbReference type="NCBIfam" id="TIGR01143">
    <property type="entry name" value="murF"/>
    <property type="match status" value="1"/>
</dbReference>
<keyword evidence="5 10" id="KW-0067">ATP-binding</keyword>
<keyword evidence="6 10" id="KW-0133">Cell shape</keyword>
<protein>
    <recommendedName>
        <fullName evidence="10 11">UDP-N-acetylmuramoyl-tripeptide--D-alanyl-D-alanine ligase</fullName>
        <ecNumber evidence="10 11">6.3.2.10</ecNumber>
    </recommendedName>
    <alternativeName>
        <fullName evidence="10">D-alanyl-D-alanine-adding enzyme</fullName>
    </alternativeName>
</protein>
<evidence type="ECO:0000259" key="14">
    <source>
        <dbReference type="Pfam" id="PF02875"/>
    </source>
</evidence>
<gene>
    <name evidence="10 16" type="primary">murF</name>
    <name evidence="16" type="ORF">GIS00_21490</name>
</gene>
<evidence type="ECO:0000256" key="1">
    <source>
        <dbReference type="ARBA" id="ARBA00022490"/>
    </source>
</evidence>
<dbReference type="Gene3D" id="3.90.190.20">
    <property type="entry name" value="Mur ligase, C-terminal domain"/>
    <property type="match status" value="1"/>
</dbReference>
<evidence type="ECO:0000256" key="2">
    <source>
        <dbReference type="ARBA" id="ARBA00022598"/>
    </source>
</evidence>
<keyword evidence="7 10" id="KW-0573">Peptidoglycan synthesis</keyword>
<evidence type="ECO:0000256" key="10">
    <source>
        <dbReference type="HAMAP-Rule" id="MF_02019"/>
    </source>
</evidence>
<sequence length="520" mass="51955">MIPMTVAEVAGVLGVPAPSAGADAVVDSVEFDTRRVRPGALFVALPGERVDGHDFAAAAATAGAVAVLGSRAIDDAGIPVLVLPSADDVLPALARLARASVGALVEAGLVVVGITGSSGKTSTKDLVAAVLAAHAGTAVDYGADPAGSGGAVVAPRESFNNELGHPYTVLRAGPGTRFLVLELSARGIGHIAALATTARPLIGAVLNVGSAHLGEFGSVEGIAQAKGELVESLPTAADGGIAVLNADDGRVLAMRDRTSAAVVTVGTGPGADLRAEDIGEDELARASFTLVTPEGTAPVQLAVAGEHQIGNALTAAAVGRAVGMSTPAIAAALGTAGPASKWRMEVTTRPDGVTIVNDAYNANPESMKAALRSLATIGRGRRTWAVLGEMGELGDAARDAHDAVGRLAVRLGVHQVIAVGPGARPLHMGAHLEGSWDGESLWVPDVAAAVDAVRSDLQPGDVVLVKASRAAGLERVALALLADSPESAGVADPADPAWPAVRVEEADAPAASPTKGPDHR</sequence>
<proteinExistence type="inferred from homology"/>
<dbReference type="InterPro" id="IPR005863">
    <property type="entry name" value="UDP-N-AcMur_synth"/>
</dbReference>
<evidence type="ECO:0000256" key="9">
    <source>
        <dbReference type="ARBA" id="ARBA00023316"/>
    </source>
</evidence>
<evidence type="ECO:0000259" key="13">
    <source>
        <dbReference type="Pfam" id="PF01225"/>
    </source>
</evidence>
<dbReference type="Pfam" id="PF08245">
    <property type="entry name" value="Mur_ligase_M"/>
    <property type="match status" value="1"/>
</dbReference>
<dbReference type="InterPro" id="IPR036565">
    <property type="entry name" value="Mur-like_cat_sf"/>
</dbReference>
<evidence type="ECO:0000313" key="17">
    <source>
        <dbReference type="Proteomes" id="UP000460221"/>
    </source>
</evidence>
<comment type="caution">
    <text evidence="16">The sequence shown here is derived from an EMBL/GenBank/DDBJ whole genome shotgun (WGS) entry which is preliminary data.</text>
</comment>
<dbReference type="GO" id="GO:0005737">
    <property type="term" value="C:cytoplasm"/>
    <property type="evidence" value="ECO:0007669"/>
    <property type="project" value="UniProtKB-SubCell"/>
</dbReference>
<dbReference type="SUPFAM" id="SSF63418">
    <property type="entry name" value="MurE/MurF N-terminal domain"/>
    <property type="match status" value="1"/>
</dbReference>
<dbReference type="SUPFAM" id="SSF53244">
    <property type="entry name" value="MurD-like peptide ligases, peptide-binding domain"/>
    <property type="match status" value="1"/>
</dbReference>
<evidence type="ECO:0000256" key="12">
    <source>
        <dbReference type="SAM" id="MobiDB-lite"/>
    </source>
</evidence>
<organism evidence="16 17">
    <name type="scientific">Nakamurella alba</name>
    <dbReference type="NCBI Taxonomy" id="2665158"/>
    <lineage>
        <taxon>Bacteria</taxon>
        <taxon>Bacillati</taxon>
        <taxon>Actinomycetota</taxon>
        <taxon>Actinomycetes</taxon>
        <taxon>Nakamurellales</taxon>
        <taxon>Nakamurellaceae</taxon>
        <taxon>Nakamurella</taxon>
    </lineage>
</organism>
<feature type="compositionally biased region" description="Low complexity" evidence="12">
    <location>
        <begin position="488"/>
        <end position="501"/>
    </location>
</feature>
<keyword evidence="4 10" id="KW-0547">Nucleotide-binding</keyword>
<name>A0A7K1FUK2_9ACTN</name>
<dbReference type="InterPro" id="IPR013221">
    <property type="entry name" value="Mur_ligase_cen"/>
</dbReference>
<evidence type="ECO:0000256" key="3">
    <source>
        <dbReference type="ARBA" id="ARBA00022618"/>
    </source>
</evidence>
<comment type="pathway">
    <text evidence="10 11">Cell wall biogenesis; peptidoglycan biosynthesis.</text>
</comment>
<comment type="subcellular location">
    <subcellularLocation>
        <location evidence="10 11">Cytoplasm</location>
    </subcellularLocation>
</comment>
<dbReference type="InterPro" id="IPR000713">
    <property type="entry name" value="Mur_ligase_N"/>
</dbReference>
<keyword evidence="8 10" id="KW-0131">Cell cycle</keyword>
<dbReference type="UniPathway" id="UPA00219"/>
<feature type="binding site" evidence="10">
    <location>
        <begin position="116"/>
        <end position="122"/>
    </location>
    <ligand>
        <name>ATP</name>
        <dbReference type="ChEBI" id="CHEBI:30616"/>
    </ligand>
</feature>
<dbReference type="GO" id="GO:0071555">
    <property type="term" value="P:cell wall organization"/>
    <property type="evidence" value="ECO:0007669"/>
    <property type="project" value="UniProtKB-KW"/>
</dbReference>
<dbReference type="AlphaFoldDB" id="A0A7K1FUK2"/>
<dbReference type="HAMAP" id="MF_02019">
    <property type="entry name" value="MurF"/>
    <property type="match status" value="1"/>
</dbReference>
<evidence type="ECO:0000256" key="5">
    <source>
        <dbReference type="ARBA" id="ARBA00022840"/>
    </source>
</evidence>
<evidence type="ECO:0000256" key="7">
    <source>
        <dbReference type="ARBA" id="ARBA00022984"/>
    </source>
</evidence>
<evidence type="ECO:0000256" key="4">
    <source>
        <dbReference type="ARBA" id="ARBA00022741"/>
    </source>
</evidence>
<dbReference type="Proteomes" id="UP000460221">
    <property type="component" value="Unassembled WGS sequence"/>
</dbReference>
<evidence type="ECO:0000313" key="16">
    <source>
        <dbReference type="EMBL" id="MTD16514.1"/>
    </source>
</evidence>
<dbReference type="PANTHER" id="PTHR43024:SF1">
    <property type="entry name" value="UDP-N-ACETYLMURAMOYL-TRIPEPTIDE--D-ALANYL-D-ALANINE LIGASE"/>
    <property type="match status" value="1"/>
</dbReference>
<dbReference type="GO" id="GO:0051301">
    <property type="term" value="P:cell division"/>
    <property type="evidence" value="ECO:0007669"/>
    <property type="project" value="UniProtKB-KW"/>
</dbReference>
<feature type="domain" description="Mur ligase N-terminal catalytic" evidence="13">
    <location>
        <begin position="28"/>
        <end position="73"/>
    </location>
</feature>
<accession>A0A7K1FUK2</accession>
<dbReference type="InterPro" id="IPR004101">
    <property type="entry name" value="Mur_ligase_C"/>
</dbReference>
<dbReference type="GO" id="GO:0005524">
    <property type="term" value="F:ATP binding"/>
    <property type="evidence" value="ECO:0007669"/>
    <property type="project" value="UniProtKB-UniRule"/>
</dbReference>
<evidence type="ECO:0000256" key="8">
    <source>
        <dbReference type="ARBA" id="ARBA00023306"/>
    </source>
</evidence>
<comment type="catalytic activity">
    <reaction evidence="10 11">
        <text>D-alanyl-D-alanine + UDP-N-acetyl-alpha-D-muramoyl-L-alanyl-gamma-D-glutamyl-meso-2,6-diaminopimelate + ATP = UDP-N-acetyl-alpha-D-muramoyl-L-alanyl-gamma-D-glutamyl-meso-2,6-diaminopimeloyl-D-alanyl-D-alanine + ADP + phosphate + H(+)</text>
        <dbReference type="Rhea" id="RHEA:28374"/>
        <dbReference type="ChEBI" id="CHEBI:15378"/>
        <dbReference type="ChEBI" id="CHEBI:30616"/>
        <dbReference type="ChEBI" id="CHEBI:43474"/>
        <dbReference type="ChEBI" id="CHEBI:57822"/>
        <dbReference type="ChEBI" id="CHEBI:61386"/>
        <dbReference type="ChEBI" id="CHEBI:83905"/>
        <dbReference type="ChEBI" id="CHEBI:456216"/>
        <dbReference type="EC" id="6.3.2.10"/>
    </reaction>
</comment>
<dbReference type="Gene3D" id="3.40.1190.10">
    <property type="entry name" value="Mur-like, catalytic domain"/>
    <property type="match status" value="1"/>
</dbReference>
<feature type="region of interest" description="Disordered" evidence="12">
    <location>
        <begin position="484"/>
        <end position="520"/>
    </location>
</feature>
<dbReference type="InterPro" id="IPR035911">
    <property type="entry name" value="MurE/MurF_N"/>
</dbReference>
<dbReference type="RefSeq" id="WP_407666897.1">
    <property type="nucleotide sequence ID" value="NZ_WLYK01000009.1"/>
</dbReference>
<keyword evidence="9 10" id="KW-0961">Cell wall biogenesis/degradation</keyword>
<reference evidence="16 17" key="1">
    <citation type="submission" date="2019-11" db="EMBL/GenBank/DDBJ databases">
        <authorList>
            <person name="Jiang L.-Q."/>
        </authorList>
    </citation>
    <scope>NUCLEOTIDE SEQUENCE [LARGE SCALE GENOMIC DNA]</scope>
    <source>
        <strain evidence="16 17">YIM 132087</strain>
    </source>
</reference>
<evidence type="ECO:0000259" key="15">
    <source>
        <dbReference type="Pfam" id="PF08245"/>
    </source>
</evidence>
<feature type="domain" description="Mur ligase C-terminal" evidence="14">
    <location>
        <begin position="343"/>
        <end position="469"/>
    </location>
</feature>
<evidence type="ECO:0000256" key="11">
    <source>
        <dbReference type="RuleBase" id="RU004136"/>
    </source>
</evidence>
<dbReference type="EMBL" id="WLYK01000009">
    <property type="protein sequence ID" value="MTD16514.1"/>
    <property type="molecule type" value="Genomic_DNA"/>
</dbReference>